<accession>X1RY73</accession>
<proteinExistence type="predicted"/>
<reference evidence="1" key="1">
    <citation type="journal article" date="2014" name="Front. Microbiol.">
        <title>High frequency of phylogenetically diverse reductive dehalogenase-homologous genes in deep subseafloor sedimentary metagenomes.</title>
        <authorList>
            <person name="Kawai M."/>
            <person name="Futagami T."/>
            <person name="Toyoda A."/>
            <person name="Takaki Y."/>
            <person name="Nishi S."/>
            <person name="Hori S."/>
            <person name="Arai W."/>
            <person name="Tsubouchi T."/>
            <person name="Morono Y."/>
            <person name="Uchiyama I."/>
            <person name="Ito T."/>
            <person name="Fujiyama A."/>
            <person name="Inagaki F."/>
            <person name="Takami H."/>
        </authorList>
    </citation>
    <scope>NUCLEOTIDE SEQUENCE</scope>
    <source>
        <strain evidence="1">Expedition CK06-06</strain>
    </source>
</reference>
<gene>
    <name evidence="1" type="ORF">S12H4_21790</name>
</gene>
<comment type="caution">
    <text evidence="1">The sequence shown here is derived from an EMBL/GenBank/DDBJ whole genome shotgun (WGS) entry which is preliminary data.</text>
</comment>
<name>X1RY73_9ZZZZ</name>
<sequence>MNYLSPMDIILSLNSFDRDEVREKELLFELEKNVTFVFKYFYPLNVRKIYSPIESYTALMELIKWKESIFLQFEPSE</sequence>
<protein>
    <submittedName>
        <fullName evidence="1">Uncharacterized protein</fullName>
    </submittedName>
</protein>
<organism evidence="1">
    <name type="scientific">marine sediment metagenome</name>
    <dbReference type="NCBI Taxonomy" id="412755"/>
    <lineage>
        <taxon>unclassified sequences</taxon>
        <taxon>metagenomes</taxon>
        <taxon>ecological metagenomes</taxon>
    </lineage>
</organism>
<dbReference type="EMBL" id="BARW01011263">
    <property type="protein sequence ID" value="GAI85603.1"/>
    <property type="molecule type" value="Genomic_DNA"/>
</dbReference>
<dbReference type="AlphaFoldDB" id="X1RY73"/>
<evidence type="ECO:0000313" key="1">
    <source>
        <dbReference type="EMBL" id="GAI85603.1"/>
    </source>
</evidence>